<evidence type="ECO:0000256" key="6">
    <source>
        <dbReference type="ARBA" id="ARBA00038388"/>
    </source>
</evidence>
<keyword evidence="1" id="KW-0813">Transport</keyword>
<dbReference type="InterPro" id="IPR017871">
    <property type="entry name" value="ABC_transporter-like_CS"/>
</dbReference>
<dbReference type="InterPro" id="IPR015854">
    <property type="entry name" value="ABC_transpr_LolD-like"/>
</dbReference>
<dbReference type="GO" id="GO:0022857">
    <property type="term" value="F:transmembrane transporter activity"/>
    <property type="evidence" value="ECO:0007669"/>
    <property type="project" value="TreeGrafter"/>
</dbReference>
<dbReference type="PROSITE" id="PS00211">
    <property type="entry name" value="ABC_TRANSPORTER_1"/>
    <property type="match status" value="1"/>
</dbReference>
<dbReference type="FunFam" id="3.40.50.300:FF:000032">
    <property type="entry name" value="Export ABC transporter ATP-binding protein"/>
    <property type="match status" value="1"/>
</dbReference>
<proteinExistence type="inferred from homology"/>
<keyword evidence="2" id="KW-0472">Membrane</keyword>
<evidence type="ECO:0000256" key="5">
    <source>
        <dbReference type="ARBA" id="ARBA00022967"/>
    </source>
</evidence>
<evidence type="ECO:0000259" key="7">
    <source>
        <dbReference type="PROSITE" id="PS50893"/>
    </source>
</evidence>
<evidence type="ECO:0000256" key="1">
    <source>
        <dbReference type="ARBA" id="ARBA00022448"/>
    </source>
</evidence>
<keyword evidence="9" id="KW-1185">Reference proteome</keyword>
<evidence type="ECO:0000256" key="4">
    <source>
        <dbReference type="ARBA" id="ARBA00022840"/>
    </source>
</evidence>
<dbReference type="SMART" id="SM00382">
    <property type="entry name" value="AAA"/>
    <property type="match status" value="1"/>
</dbReference>
<feature type="domain" description="ABC transporter" evidence="7">
    <location>
        <begin position="6"/>
        <end position="234"/>
    </location>
</feature>
<dbReference type="RefSeq" id="WP_086469503.1">
    <property type="nucleotide sequence ID" value="NZ_FXWK01000001.1"/>
</dbReference>
<dbReference type="SUPFAM" id="SSF52540">
    <property type="entry name" value="P-loop containing nucleoside triphosphate hydrolases"/>
    <property type="match status" value="1"/>
</dbReference>
<evidence type="ECO:0000256" key="2">
    <source>
        <dbReference type="ARBA" id="ARBA00022519"/>
    </source>
</evidence>
<dbReference type="InterPro" id="IPR027417">
    <property type="entry name" value="P-loop_NTPase"/>
</dbReference>
<gene>
    <name evidence="8" type="ORF">SAMN06295905_1140</name>
</gene>
<keyword evidence="5" id="KW-1278">Translocase</keyword>
<dbReference type="Proteomes" id="UP000194474">
    <property type="component" value="Unassembled WGS sequence"/>
</dbReference>
<dbReference type="EMBL" id="FXWK01000001">
    <property type="protein sequence ID" value="SMQ65101.1"/>
    <property type="molecule type" value="Genomic_DNA"/>
</dbReference>
<dbReference type="OrthoDB" id="9802264at2"/>
<dbReference type="Pfam" id="PF00005">
    <property type="entry name" value="ABC_tran"/>
    <property type="match status" value="1"/>
</dbReference>
<dbReference type="GO" id="GO:0005886">
    <property type="term" value="C:plasma membrane"/>
    <property type="evidence" value="ECO:0007669"/>
    <property type="project" value="TreeGrafter"/>
</dbReference>
<dbReference type="GO" id="GO:0016887">
    <property type="term" value="F:ATP hydrolysis activity"/>
    <property type="evidence" value="ECO:0007669"/>
    <property type="project" value="InterPro"/>
</dbReference>
<comment type="similarity">
    <text evidence="6">Belongs to the ABC transporter superfamily. Macrolide exporter (TC 3.A.1.122) family.</text>
</comment>
<keyword evidence="3" id="KW-0547">Nucleotide-binding</keyword>
<evidence type="ECO:0000313" key="8">
    <source>
        <dbReference type="EMBL" id="SMQ65101.1"/>
    </source>
</evidence>
<dbReference type="PROSITE" id="PS50893">
    <property type="entry name" value="ABC_TRANSPORTER_2"/>
    <property type="match status" value="1"/>
</dbReference>
<dbReference type="InterPro" id="IPR003439">
    <property type="entry name" value="ABC_transporter-like_ATP-bd"/>
</dbReference>
<dbReference type="GO" id="GO:0005524">
    <property type="term" value="F:ATP binding"/>
    <property type="evidence" value="ECO:0007669"/>
    <property type="project" value="UniProtKB-KW"/>
</dbReference>
<evidence type="ECO:0000313" key="9">
    <source>
        <dbReference type="Proteomes" id="UP000194474"/>
    </source>
</evidence>
<dbReference type="InterPro" id="IPR017911">
    <property type="entry name" value="MacB-like_ATP-bd"/>
</dbReference>
<dbReference type="GO" id="GO:0098796">
    <property type="term" value="C:membrane protein complex"/>
    <property type="evidence" value="ECO:0007669"/>
    <property type="project" value="UniProtKB-ARBA"/>
</dbReference>
<dbReference type="InterPro" id="IPR003593">
    <property type="entry name" value="AAA+_ATPase"/>
</dbReference>
<accession>A0A1Y6EV23</accession>
<reference evidence="9" key="1">
    <citation type="submission" date="2017-04" db="EMBL/GenBank/DDBJ databases">
        <authorList>
            <person name="Varghese N."/>
            <person name="Submissions S."/>
        </authorList>
    </citation>
    <scope>NUCLEOTIDE SEQUENCE [LARGE SCALE GENOMIC DNA]</scope>
</reference>
<protein>
    <submittedName>
        <fullName evidence="8">Putative ABC transport system ATP-binding protein</fullName>
    </submittedName>
</protein>
<dbReference type="PANTHER" id="PTHR24220">
    <property type="entry name" value="IMPORT ATP-BINDING PROTEIN"/>
    <property type="match status" value="1"/>
</dbReference>
<name>A0A1Y6EV23_9HYPH</name>
<keyword evidence="2" id="KW-0997">Cell inner membrane</keyword>
<evidence type="ECO:0000256" key="3">
    <source>
        <dbReference type="ARBA" id="ARBA00022741"/>
    </source>
</evidence>
<sequence length="234" mass="24594">MSSPVVETAALNLNLQSGKTPLHILKDIDFSVAPGEVVAVVGPSGSGKTSLLMVLGGLEQATNGSVIVAGKPITGLGEDELAIFRRQHLGILFQNFHLIPSMTALENVALSLEIGETGQSYAEIMAAATEALVAVGLGDRLDHRPSALSGGEQQRVGLARAIVNKPKLLLADEPTGNLDQHTGARVIEMMFALARDNGTAVFLITHDPALARRADRVLAMNHGRLTSVTEQVLA</sequence>
<keyword evidence="4 8" id="KW-0067">ATP-binding</keyword>
<keyword evidence="2" id="KW-1003">Cell membrane</keyword>
<dbReference type="Gene3D" id="3.40.50.300">
    <property type="entry name" value="P-loop containing nucleotide triphosphate hydrolases"/>
    <property type="match status" value="1"/>
</dbReference>
<dbReference type="AlphaFoldDB" id="A0A1Y6EV23"/>
<organism evidence="8 9">
    <name type="scientific">Devosia lucknowensis</name>
    <dbReference type="NCBI Taxonomy" id="1096929"/>
    <lineage>
        <taxon>Bacteria</taxon>
        <taxon>Pseudomonadati</taxon>
        <taxon>Pseudomonadota</taxon>
        <taxon>Alphaproteobacteria</taxon>
        <taxon>Hyphomicrobiales</taxon>
        <taxon>Devosiaceae</taxon>
        <taxon>Devosia</taxon>
    </lineage>
</organism>
<dbReference type="CDD" id="cd03255">
    <property type="entry name" value="ABC_MJ0796_LolCDE_FtsE"/>
    <property type="match status" value="1"/>
</dbReference>